<feature type="compositionally biased region" description="Low complexity" evidence="1">
    <location>
        <begin position="268"/>
        <end position="281"/>
    </location>
</feature>
<dbReference type="EMBL" id="OA886295">
    <property type="protein sequence ID" value="CAD7282752.1"/>
    <property type="molecule type" value="Genomic_DNA"/>
</dbReference>
<gene>
    <name evidence="2" type="ORF">NMOB1V02_LOCUS10373</name>
</gene>
<proteinExistence type="predicted"/>
<protein>
    <submittedName>
        <fullName evidence="2">Uncharacterized protein</fullName>
    </submittedName>
</protein>
<feature type="compositionally biased region" description="Polar residues" evidence="1">
    <location>
        <begin position="589"/>
        <end position="615"/>
    </location>
</feature>
<evidence type="ECO:0000313" key="2">
    <source>
        <dbReference type="EMBL" id="CAD7282752.1"/>
    </source>
</evidence>
<dbReference type="EMBL" id="CAJPEX010004258">
    <property type="protein sequence ID" value="CAG0922904.1"/>
    <property type="molecule type" value="Genomic_DNA"/>
</dbReference>
<keyword evidence="3" id="KW-1185">Reference proteome</keyword>
<feature type="region of interest" description="Disordered" evidence="1">
    <location>
        <begin position="438"/>
        <end position="741"/>
    </location>
</feature>
<feature type="compositionally biased region" description="Basic and acidic residues" evidence="1">
    <location>
        <begin position="519"/>
        <end position="536"/>
    </location>
</feature>
<organism evidence="2">
    <name type="scientific">Notodromas monacha</name>
    <dbReference type="NCBI Taxonomy" id="399045"/>
    <lineage>
        <taxon>Eukaryota</taxon>
        <taxon>Metazoa</taxon>
        <taxon>Ecdysozoa</taxon>
        <taxon>Arthropoda</taxon>
        <taxon>Crustacea</taxon>
        <taxon>Oligostraca</taxon>
        <taxon>Ostracoda</taxon>
        <taxon>Podocopa</taxon>
        <taxon>Podocopida</taxon>
        <taxon>Cypridocopina</taxon>
        <taxon>Cypridoidea</taxon>
        <taxon>Cyprididae</taxon>
        <taxon>Notodromas</taxon>
    </lineage>
</organism>
<accession>A0A7R9BW52</accession>
<reference evidence="2" key="1">
    <citation type="submission" date="2020-11" db="EMBL/GenBank/DDBJ databases">
        <authorList>
            <person name="Tran Van P."/>
        </authorList>
    </citation>
    <scope>NUCLEOTIDE SEQUENCE</scope>
</reference>
<dbReference type="Proteomes" id="UP000678499">
    <property type="component" value="Unassembled WGS sequence"/>
</dbReference>
<sequence>MPSKLQALLHACARVIELAVKLKIPKELRKEIETLQEASNEVQQEVNFTHPNSPQVQLITNEGKSLQNPAAAVSSSVVIHQEGSVTVSRKTPGLFGRRNKLFSSVSYARVTQTQLDLYQDEVAETPSVSLALNGSQVAVTSGPKQPVRTEEFSVLLPNGDIYLASRVTCIAQQLYSWISSITQAGGKEVQPEELSDNNRKQDSPKSSASSSSSSLFGPPAAASKAQLEQRERNVPQIDNVPKPKMFKGFQGASHHQEPIKVEPFQPASIKQQSKGSQQQKQQQDDYYDNFNNDTMEDTWKLKSEATPIMANTTGSQQQKQQQDDYYDNFNNDTMEDTWKLKSEATPIMANTTEDPIDEAYYANSNDLRPDDSNSEAKLTMMNKGNLPPLPSEEISDDEDYAYIPDFLQQQPKTEAVVHVKLTLHMGGLTDWIRSRGLPEIPKDDKSSSTAHADEDESQDDNKNITPISSESSLIDEEDEETYADCDSFPHPASRAADDTVPLPQSNAPNHWPLPPIPGKYEHLEASDNNLGHEMKLPEPTSAPTLKPWMNLEVASSSGMEPAGKQQKSGSLASNQKAPPTLPARKSSLHHQQTTIPAALPQQEQYQKNPTANKVSSKILALQAQVGKDREASSNPAPPPIGFPRSPKDNKLSPNMLALQAKVGRVLLEPAPADGPPSGSRGTVRSEEPAPIPPPVPTKVSSRDNPGFGGMSESPIRPTSFLHSTKKRIDYTARPLPPPPPN</sequence>
<name>A0A7R9BW52_9CRUS</name>
<feature type="compositionally biased region" description="Low complexity" evidence="1">
    <location>
        <begin position="204"/>
        <end position="223"/>
    </location>
</feature>
<evidence type="ECO:0000313" key="3">
    <source>
        <dbReference type="Proteomes" id="UP000678499"/>
    </source>
</evidence>
<feature type="compositionally biased region" description="Acidic residues" evidence="1">
    <location>
        <begin position="473"/>
        <end position="483"/>
    </location>
</feature>
<dbReference type="AlphaFoldDB" id="A0A7R9BW52"/>
<feature type="region of interest" description="Disordered" evidence="1">
    <location>
        <begin position="188"/>
        <end position="255"/>
    </location>
</feature>
<feature type="region of interest" description="Disordered" evidence="1">
    <location>
        <begin position="267"/>
        <end position="293"/>
    </location>
</feature>
<feature type="compositionally biased region" description="Polar residues" evidence="1">
    <location>
        <begin position="565"/>
        <end position="577"/>
    </location>
</feature>
<evidence type="ECO:0000256" key="1">
    <source>
        <dbReference type="SAM" id="MobiDB-lite"/>
    </source>
</evidence>